<keyword evidence="2" id="KW-0813">Transport</keyword>
<dbReference type="HOGENOM" id="CLU_001265_5_12_6"/>
<feature type="transmembrane region" description="Helical" evidence="6">
    <location>
        <begin position="394"/>
        <end position="414"/>
    </location>
</feature>
<sequence>MSQNPENVSASQPSGYRWLALLMLTIVYTFNFIDRQLLVILSEPIKAELALSDAQLGLLTGFSFAVIYVVAGIPIGHLADRSNRRNIVALSLAFWSAMTALSGLVQNYAQLVLARFGVGLGEAGGSPPAHSMLSDYFPPQQRGTAISVYSMGIYIGILLGYMGGGYMAEAVGWRQAFFVIGIPGVAFAGLLVWWVREPVRGFWEAGVVAEKASFAETIATLRQRSSFWWIALAAAFMSLVGYGNGNFMPSYLIRNHGMSVGEVGFVLGLLSGIAGAIGTVLGGVLADKMALWDRRWYVWLPMLASSLSIPPAAYALLGDDPRLIILALLPANILNAMYLGPCIALGQTLVTPRMRAVASAIMLFIINMIGLGLGPLLVGLLSDYYASGFGSDNLRYAMLTMLAAGQLGLFFFWLGQRRLLADLDATAALARASAHR</sequence>
<organism evidence="8 9">
    <name type="scientific">Luminiphilus syltensis NOR5-1B</name>
    <dbReference type="NCBI Taxonomy" id="565045"/>
    <lineage>
        <taxon>Bacteria</taxon>
        <taxon>Pseudomonadati</taxon>
        <taxon>Pseudomonadota</taxon>
        <taxon>Gammaproteobacteria</taxon>
        <taxon>Cellvibrionales</taxon>
        <taxon>Halieaceae</taxon>
        <taxon>Luminiphilus</taxon>
    </lineage>
</organism>
<feature type="transmembrane region" description="Helical" evidence="6">
    <location>
        <begin position="323"/>
        <end position="345"/>
    </location>
</feature>
<evidence type="ECO:0000313" key="9">
    <source>
        <dbReference type="Proteomes" id="UP000004699"/>
    </source>
</evidence>
<feature type="transmembrane region" description="Helical" evidence="6">
    <location>
        <begin position="297"/>
        <end position="317"/>
    </location>
</feature>
<evidence type="ECO:0000256" key="3">
    <source>
        <dbReference type="ARBA" id="ARBA00022692"/>
    </source>
</evidence>
<dbReference type="PANTHER" id="PTHR23505:SF79">
    <property type="entry name" value="PROTEIN SPINSTER"/>
    <property type="match status" value="1"/>
</dbReference>
<feature type="transmembrane region" description="Helical" evidence="6">
    <location>
        <begin position="15"/>
        <end position="33"/>
    </location>
</feature>
<dbReference type="Pfam" id="PF07690">
    <property type="entry name" value="MFS_1"/>
    <property type="match status" value="1"/>
</dbReference>
<keyword evidence="5 6" id="KW-0472">Membrane</keyword>
<evidence type="ECO:0000313" key="8">
    <source>
        <dbReference type="EMBL" id="EED36215.1"/>
    </source>
</evidence>
<evidence type="ECO:0000256" key="1">
    <source>
        <dbReference type="ARBA" id="ARBA00004141"/>
    </source>
</evidence>
<dbReference type="PROSITE" id="PS50850">
    <property type="entry name" value="MFS"/>
    <property type="match status" value="1"/>
</dbReference>
<dbReference type="InterPro" id="IPR044770">
    <property type="entry name" value="MFS_spinster-like"/>
</dbReference>
<feature type="transmembrane region" description="Helical" evidence="6">
    <location>
        <begin position="176"/>
        <end position="195"/>
    </location>
</feature>
<dbReference type="AlphaFoldDB" id="B8KRP4"/>
<evidence type="ECO:0000256" key="5">
    <source>
        <dbReference type="ARBA" id="ARBA00023136"/>
    </source>
</evidence>
<dbReference type="Gene3D" id="1.20.1250.20">
    <property type="entry name" value="MFS general substrate transporter like domains"/>
    <property type="match status" value="2"/>
</dbReference>
<dbReference type="InterPro" id="IPR020846">
    <property type="entry name" value="MFS_dom"/>
</dbReference>
<dbReference type="InterPro" id="IPR011701">
    <property type="entry name" value="MFS"/>
</dbReference>
<reference evidence="9" key="1">
    <citation type="journal article" date="2013" name="BMC Microbiol.">
        <title>Taxonomy and evolution of bacteriochlorophyll a-containing members of the OM60/NOR5 clade of marine gammaproteobacteria: description of Luminiphilus syltensis gen. nov., sp. nov., reclassification of Haliea rubra as Pseudohaliea rubra gen. nov., comb. nov., and emendation of Chromatocurvus halotolerans.</title>
        <authorList>
            <person name="Spring S."/>
            <person name="Riedel T."/>
            <person name="Sproer C."/>
            <person name="Yan S."/>
            <person name="Harder J."/>
            <person name="Fuchs B.M."/>
        </authorList>
    </citation>
    <scope>NUCLEOTIDE SEQUENCE [LARGE SCALE GENOMIC DNA]</scope>
    <source>
        <strain evidence="9">NOR51-B</strain>
    </source>
</reference>
<keyword evidence="3 6" id="KW-0812">Transmembrane</keyword>
<evidence type="ECO:0000256" key="2">
    <source>
        <dbReference type="ARBA" id="ARBA00022448"/>
    </source>
</evidence>
<name>B8KRP4_9GAMM</name>
<comment type="subcellular location">
    <subcellularLocation>
        <location evidence="1">Membrane</location>
        <topology evidence="1">Multi-pass membrane protein</topology>
    </subcellularLocation>
</comment>
<dbReference type="GO" id="GO:0022857">
    <property type="term" value="F:transmembrane transporter activity"/>
    <property type="evidence" value="ECO:0007669"/>
    <property type="project" value="InterPro"/>
</dbReference>
<keyword evidence="4 6" id="KW-1133">Transmembrane helix</keyword>
<feature type="transmembrane region" description="Helical" evidence="6">
    <location>
        <begin position="226"/>
        <end position="243"/>
    </location>
</feature>
<evidence type="ECO:0000259" key="7">
    <source>
        <dbReference type="PROSITE" id="PS50850"/>
    </source>
</evidence>
<dbReference type="InterPro" id="IPR036259">
    <property type="entry name" value="MFS_trans_sf"/>
</dbReference>
<accession>B8KRP4</accession>
<protein>
    <submittedName>
        <fullName evidence="8">Major facilitator superfamily protein</fullName>
    </submittedName>
</protein>
<evidence type="ECO:0000256" key="6">
    <source>
        <dbReference type="SAM" id="Phobius"/>
    </source>
</evidence>
<dbReference type="STRING" id="565045.NOR51B_2163"/>
<feature type="transmembrane region" description="Helical" evidence="6">
    <location>
        <begin position="54"/>
        <end position="75"/>
    </location>
</feature>
<feature type="transmembrane region" description="Helical" evidence="6">
    <location>
        <begin position="357"/>
        <end position="382"/>
    </location>
</feature>
<gene>
    <name evidence="8" type="ORF">NOR51B_2163</name>
</gene>
<keyword evidence="9" id="KW-1185">Reference proteome</keyword>
<feature type="domain" description="Major facilitator superfamily (MFS) profile" evidence="7">
    <location>
        <begin position="20"/>
        <end position="418"/>
    </location>
</feature>
<dbReference type="Proteomes" id="UP000004699">
    <property type="component" value="Unassembled WGS sequence"/>
</dbReference>
<evidence type="ECO:0000256" key="4">
    <source>
        <dbReference type="ARBA" id="ARBA00022989"/>
    </source>
</evidence>
<feature type="transmembrane region" description="Helical" evidence="6">
    <location>
        <begin position="263"/>
        <end position="285"/>
    </location>
</feature>
<dbReference type="EMBL" id="DS999411">
    <property type="protein sequence ID" value="EED36215.1"/>
    <property type="molecule type" value="Genomic_DNA"/>
</dbReference>
<proteinExistence type="predicted"/>
<dbReference type="SUPFAM" id="SSF103473">
    <property type="entry name" value="MFS general substrate transporter"/>
    <property type="match status" value="1"/>
</dbReference>
<dbReference type="GO" id="GO:0016020">
    <property type="term" value="C:membrane"/>
    <property type="evidence" value="ECO:0007669"/>
    <property type="project" value="UniProtKB-SubCell"/>
</dbReference>
<dbReference type="CDD" id="cd17328">
    <property type="entry name" value="MFS_spinster_like"/>
    <property type="match status" value="1"/>
</dbReference>
<feature type="transmembrane region" description="Helical" evidence="6">
    <location>
        <begin position="146"/>
        <end position="164"/>
    </location>
</feature>
<feature type="transmembrane region" description="Helical" evidence="6">
    <location>
        <begin position="87"/>
        <end position="105"/>
    </location>
</feature>
<dbReference type="eggNOG" id="COG2271">
    <property type="taxonomic scope" value="Bacteria"/>
</dbReference>
<dbReference type="RefSeq" id="WP_009020959.1">
    <property type="nucleotide sequence ID" value="NZ_DS999411.1"/>
</dbReference>
<dbReference type="PANTHER" id="PTHR23505">
    <property type="entry name" value="SPINSTER"/>
    <property type="match status" value="1"/>
</dbReference>